<protein>
    <submittedName>
        <fullName evidence="5">MarR family winged helix-turn-helix transcriptional regulator</fullName>
    </submittedName>
</protein>
<evidence type="ECO:0000259" key="4">
    <source>
        <dbReference type="PROSITE" id="PS50995"/>
    </source>
</evidence>
<comment type="caution">
    <text evidence="5">The sequence shown here is derived from an EMBL/GenBank/DDBJ whole genome shotgun (WGS) entry which is preliminary data.</text>
</comment>
<dbReference type="PANTHER" id="PTHR42756:SF1">
    <property type="entry name" value="TRANSCRIPTIONAL REPRESSOR OF EMRAB OPERON"/>
    <property type="match status" value="1"/>
</dbReference>
<evidence type="ECO:0000256" key="2">
    <source>
        <dbReference type="ARBA" id="ARBA00023125"/>
    </source>
</evidence>
<dbReference type="InterPro" id="IPR036390">
    <property type="entry name" value="WH_DNA-bd_sf"/>
</dbReference>
<dbReference type="PANTHER" id="PTHR42756">
    <property type="entry name" value="TRANSCRIPTIONAL REGULATOR, MARR"/>
    <property type="match status" value="1"/>
</dbReference>
<reference evidence="6" key="1">
    <citation type="journal article" date="2019" name="Int. J. Syst. Evol. Microbiol.">
        <title>The Global Catalogue of Microorganisms (GCM) 10K type strain sequencing project: providing services to taxonomists for standard genome sequencing and annotation.</title>
        <authorList>
            <consortium name="The Broad Institute Genomics Platform"/>
            <consortium name="The Broad Institute Genome Sequencing Center for Infectious Disease"/>
            <person name="Wu L."/>
            <person name="Ma J."/>
        </authorList>
    </citation>
    <scope>NUCLEOTIDE SEQUENCE [LARGE SCALE GENOMIC DNA]</scope>
    <source>
        <strain evidence="6">CGMCC 1.12449</strain>
    </source>
</reference>
<name>A0ABW4M9Q7_9SPHN</name>
<evidence type="ECO:0000256" key="1">
    <source>
        <dbReference type="ARBA" id="ARBA00023015"/>
    </source>
</evidence>
<keyword evidence="6" id="KW-1185">Reference proteome</keyword>
<dbReference type="RefSeq" id="WP_381510854.1">
    <property type="nucleotide sequence ID" value="NZ_JBHUEL010000002.1"/>
</dbReference>
<keyword evidence="2" id="KW-0238">DNA-binding</keyword>
<dbReference type="SUPFAM" id="SSF46785">
    <property type="entry name" value="Winged helix' DNA-binding domain"/>
    <property type="match status" value="1"/>
</dbReference>
<sequence length="152" mass="17552">MKLLANSDEAVVLTPLDTLTFRLEDLPRQLRRLIDDALQGHDLGRTQWRLLAYVLRQEGLTQTELARYLEIERASAGLAIDALEKKALVARRQHPGDRRVWRIVPTEKAKKLLGDLRVTVDEVYAQLFDGFSQQELEQLGRFFERMALNIRA</sequence>
<dbReference type="Pfam" id="PF12802">
    <property type="entry name" value="MarR_2"/>
    <property type="match status" value="1"/>
</dbReference>
<keyword evidence="1" id="KW-0805">Transcription regulation</keyword>
<evidence type="ECO:0000256" key="3">
    <source>
        <dbReference type="ARBA" id="ARBA00023163"/>
    </source>
</evidence>
<dbReference type="Gene3D" id="1.10.10.10">
    <property type="entry name" value="Winged helix-like DNA-binding domain superfamily/Winged helix DNA-binding domain"/>
    <property type="match status" value="1"/>
</dbReference>
<proteinExistence type="predicted"/>
<gene>
    <name evidence="5" type="ORF">ACFSAG_01655</name>
</gene>
<evidence type="ECO:0000313" key="5">
    <source>
        <dbReference type="EMBL" id="MFD1765545.1"/>
    </source>
</evidence>
<keyword evidence="3" id="KW-0804">Transcription</keyword>
<dbReference type="EMBL" id="JBHUEL010000002">
    <property type="protein sequence ID" value="MFD1765545.1"/>
    <property type="molecule type" value="Genomic_DNA"/>
</dbReference>
<feature type="domain" description="HTH marR-type" evidence="4">
    <location>
        <begin position="16"/>
        <end position="148"/>
    </location>
</feature>
<organism evidence="5 6">
    <name type="scientific">Sphingorhabdus buctiana</name>
    <dbReference type="NCBI Taxonomy" id="1508805"/>
    <lineage>
        <taxon>Bacteria</taxon>
        <taxon>Pseudomonadati</taxon>
        <taxon>Pseudomonadota</taxon>
        <taxon>Alphaproteobacteria</taxon>
        <taxon>Sphingomonadales</taxon>
        <taxon>Sphingomonadaceae</taxon>
        <taxon>Sphingorhabdus</taxon>
    </lineage>
</organism>
<dbReference type="PROSITE" id="PS50995">
    <property type="entry name" value="HTH_MARR_2"/>
    <property type="match status" value="1"/>
</dbReference>
<dbReference type="InterPro" id="IPR036388">
    <property type="entry name" value="WH-like_DNA-bd_sf"/>
</dbReference>
<dbReference type="InterPro" id="IPR000835">
    <property type="entry name" value="HTH_MarR-typ"/>
</dbReference>
<dbReference type="SMART" id="SM00347">
    <property type="entry name" value="HTH_MARR"/>
    <property type="match status" value="1"/>
</dbReference>
<dbReference type="Proteomes" id="UP001597215">
    <property type="component" value="Unassembled WGS sequence"/>
</dbReference>
<evidence type="ECO:0000313" key="6">
    <source>
        <dbReference type="Proteomes" id="UP001597215"/>
    </source>
</evidence>
<dbReference type="PRINTS" id="PR00598">
    <property type="entry name" value="HTHMARR"/>
</dbReference>
<accession>A0ABW4M9Q7</accession>